<proteinExistence type="predicted"/>
<feature type="non-terminal residue" evidence="1">
    <location>
        <position position="1"/>
    </location>
</feature>
<name>A0AAD3DEQ8_9CHLO</name>
<dbReference type="Proteomes" id="UP001054857">
    <property type="component" value="Unassembled WGS sequence"/>
</dbReference>
<gene>
    <name evidence="1" type="ORF">Agub_g1048</name>
</gene>
<evidence type="ECO:0000313" key="2">
    <source>
        <dbReference type="Proteomes" id="UP001054857"/>
    </source>
</evidence>
<dbReference type="AlphaFoldDB" id="A0AAD3DEQ8"/>
<dbReference type="EMBL" id="BMAR01000001">
    <property type="protein sequence ID" value="GFR40481.1"/>
    <property type="molecule type" value="Genomic_DNA"/>
</dbReference>
<reference evidence="1 2" key="1">
    <citation type="journal article" date="2021" name="Sci. Rep.">
        <title>Genome sequencing of the multicellular alga Astrephomene provides insights into convergent evolution of germ-soma differentiation.</title>
        <authorList>
            <person name="Yamashita S."/>
            <person name="Yamamoto K."/>
            <person name="Matsuzaki R."/>
            <person name="Suzuki S."/>
            <person name="Yamaguchi H."/>
            <person name="Hirooka S."/>
            <person name="Minakuchi Y."/>
            <person name="Miyagishima S."/>
            <person name="Kawachi M."/>
            <person name="Toyoda A."/>
            <person name="Nozaki H."/>
        </authorList>
    </citation>
    <scope>NUCLEOTIDE SEQUENCE [LARGE SCALE GENOMIC DNA]</scope>
    <source>
        <strain evidence="1 2">NIES-4017</strain>
    </source>
</reference>
<feature type="non-terminal residue" evidence="1">
    <location>
        <position position="183"/>
    </location>
</feature>
<comment type="caution">
    <text evidence="1">The sequence shown here is derived from an EMBL/GenBank/DDBJ whole genome shotgun (WGS) entry which is preliminary data.</text>
</comment>
<protein>
    <submittedName>
        <fullName evidence="1">Uncharacterized protein</fullName>
    </submittedName>
</protein>
<accession>A0AAD3DEQ8</accession>
<keyword evidence="2" id="KW-1185">Reference proteome</keyword>
<sequence>GEEAAGGREWQDPFRPAPGRPCCVVLQLLGRVLGNQLRVGEAQQLGPGASSFEALVCELQLSLLKHEAGQLVCRGVQDVELAVLACAKVRELLLRYHGQDSFCVTLLEDWQRQQDEWPAPVLQGGWHRLFTLVESTNRPRLGHMRIIMLTTSLHGGRNGTRAVTPAAVTTTDTLQLLRALSRA</sequence>
<evidence type="ECO:0000313" key="1">
    <source>
        <dbReference type="EMBL" id="GFR40481.1"/>
    </source>
</evidence>
<organism evidence="1 2">
    <name type="scientific">Astrephomene gubernaculifera</name>
    <dbReference type="NCBI Taxonomy" id="47775"/>
    <lineage>
        <taxon>Eukaryota</taxon>
        <taxon>Viridiplantae</taxon>
        <taxon>Chlorophyta</taxon>
        <taxon>core chlorophytes</taxon>
        <taxon>Chlorophyceae</taxon>
        <taxon>CS clade</taxon>
        <taxon>Chlamydomonadales</taxon>
        <taxon>Astrephomenaceae</taxon>
        <taxon>Astrephomene</taxon>
    </lineage>
</organism>